<feature type="region of interest" description="Disordered" evidence="4">
    <location>
        <begin position="1271"/>
        <end position="1399"/>
    </location>
</feature>
<dbReference type="PANTHER" id="PTHR24221">
    <property type="entry name" value="ATP-BINDING CASSETTE SUB-FAMILY B"/>
    <property type="match status" value="1"/>
</dbReference>
<organism evidence="6 7">
    <name type="scientific">Symbiodinium necroappetens</name>
    <dbReference type="NCBI Taxonomy" id="1628268"/>
    <lineage>
        <taxon>Eukaryota</taxon>
        <taxon>Sar</taxon>
        <taxon>Alveolata</taxon>
        <taxon>Dinophyceae</taxon>
        <taxon>Suessiales</taxon>
        <taxon>Symbiodiniaceae</taxon>
        <taxon>Symbiodinium</taxon>
    </lineage>
</organism>
<dbReference type="InterPro" id="IPR013078">
    <property type="entry name" value="His_Pase_superF_clade-1"/>
</dbReference>
<keyword evidence="7" id="KW-1185">Reference proteome</keyword>
<feature type="compositionally biased region" description="Polar residues" evidence="4">
    <location>
        <begin position="1348"/>
        <end position="1357"/>
    </location>
</feature>
<proteinExistence type="inferred from homology"/>
<feature type="compositionally biased region" description="Pro residues" evidence="4">
    <location>
        <begin position="1333"/>
        <end position="1344"/>
    </location>
</feature>
<dbReference type="InterPro" id="IPR003593">
    <property type="entry name" value="AAA+_ATPase"/>
</dbReference>
<feature type="region of interest" description="Disordered" evidence="4">
    <location>
        <begin position="1086"/>
        <end position="1110"/>
    </location>
</feature>
<protein>
    <submittedName>
        <fullName evidence="6">Abcb6 protein</fullName>
    </submittedName>
</protein>
<dbReference type="Gene3D" id="3.40.50.1240">
    <property type="entry name" value="Phosphoglycerate mutase-like"/>
    <property type="match status" value="1"/>
</dbReference>
<dbReference type="SMART" id="SM00855">
    <property type="entry name" value="PGAM"/>
    <property type="match status" value="1"/>
</dbReference>
<dbReference type="PROSITE" id="PS50893">
    <property type="entry name" value="ABC_TRANSPORTER_2"/>
    <property type="match status" value="1"/>
</dbReference>
<evidence type="ECO:0000256" key="2">
    <source>
        <dbReference type="ARBA" id="ARBA00022840"/>
    </source>
</evidence>
<dbReference type="Pfam" id="PF00300">
    <property type="entry name" value="His_Phos_1"/>
    <property type="match status" value="1"/>
</dbReference>
<feature type="region of interest" description="Disordered" evidence="4">
    <location>
        <begin position="588"/>
        <end position="628"/>
    </location>
</feature>
<evidence type="ECO:0000256" key="3">
    <source>
        <dbReference type="ARBA" id="ARBA00024363"/>
    </source>
</evidence>
<dbReference type="SMART" id="SM00382">
    <property type="entry name" value="AAA"/>
    <property type="match status" value="2"/>
</dbReference>
<dbReference type="Proteomes" id="UP000601435">
    <property type="component" value="Unassembled WGS sequence"/>
</dbReference>
<gene>
    <name evidence="6" type="primary">Abcb6</name>
    <name evidence="6" type="ORF">SNEC2469_LOCUS34976</name>
</gene>
<dbReference type="InterPro" id="IPR027417">
    <property type="entry name" value="P-loop_NTPase"/>
</dbReference>
<name>A0A813CJY7_9DINO</name>
<dbReference type="InterPro" id="IPR029033">
    <property type="entry name" value="His_PPase_superfam"/>
</dbReference>
<dbReference type="InterPro" id="IPR039421">
    <property type="entry name" value="Type_1_exporter"/>
</dbReference>
<dbReference type="EMBL" id="CAJNJA010099029">
    <property type="protein sequence ID" value="CAE7943244.1"/>
    <property type="molecule type" value="Genomic_DNA"/>
</dbReference>
<evidence type="ECO:0000256" key="1">
    <source>
        <dbReference type="ARBA" id="ARBA00022741"/>
    </source>
</evidence>
<evidence type="ECO:0000259" key="5">
    <source>
        <dbReference type="PROSITE" id="PS50893"/>
    </source>
</evidence>
<dbReference type="GO" id="GO:0016887">
    <property type="term" value="F:ATP hydrolysis activity"/>
    <property type="evidence" value="ECO:0007669"/>
    <property type="project" value="InterPro"/>
</dbReference>
<dbReference type="GO" id="GO:0042626">
    <property type="term" value="F:ATPase-coupled transmembrane transporter activity"/>
    <property type="evidence" value="ECO:0007669"/>
    <property type="project" value="TreeGrafter"/>
</dbReference>
<dbReference type="PANTHER" id="PTHR24221:SF654">
    <property type="entry name" value="ATP-BINDING CASSETTE SUB-FAMILY B MEMBER 6"/>
    <property type="match status" value="1"/>
</dbReference>
<dbReference type="SUPFAM" id="SSF52540">
    <property type="entry name" value="P-loop containing nucleoside triphosphate hydrolases"/>
    <property type="match status" value="2"/>
</dbReference>
<dbReference type="GO" id="GO:0005524">
    <property type="term" value="F:ATP binding"/>
    <property type="evidence" value="ECO:0007669"/>
    <property type="project" value="UniProtKB-KW"/>
</dbReference>
<feature type="compositionally biased region" description="Basic and acidic residues" evidence="4">
    <location>
        <begin position="1091"/>
        <end position="1108"/>
    </location>
</feature>
<keyword evidence="2" id="KW-0067">ATP-binding</keyword>
<dbReference type="InterPro" id="IPR003439">
    <property type="entry name" value="ABC_transporter-like_ATP-bd"/>
</dbReference>
<comment type="caution">
    <text evidence="6">The sequence shown here is derived from an EMBL/GenBank/DDBJ whole genome shotgun (WGS) entry which is preliminary data.</text>
</comment>
<dbReference type="Pfam" id="PF00005">
    <property type="entry name" value="ABC_tran"/>
    <property type="match status" value="1"/>
</dbReference>
<evidence type="ECO:0000313" key="6">
    <source>
        <dbReference type="EMBL" id="CAE7943244.1"/>
    </source>
</evidence>
<dbReference type="CDD" id="cd07040">
    <property type="entry name" value="HP"/>
    <property type="match status" value="1"/>
</dbReference>
<feature type="region of interest" description="Disordered" evidence="4">
    <location>
        <begin position="206"/>
        <end position="232"/>
    </location>
</feature>
<dbReference type="Gene3D" id="1.10.8.60">
    <property type="match status" value="1"/>
</dbReference>
<comment type="similarity">
    <text evidence="3">Belongs to the ABC transporter superfamily. ABCB family. Heavy Metal importer (TC 3.A.1.210) subfamily.</text>
</comment>
<feature type="domain" description="ABC transporter" evidence="5">
    <location>
        <begin position="64"/>
        <end position="430"/>
    </location>
</feature>
<dbReference type="OrthoDB" id="433124at2759"/>
<sequence>MARGLIHNYWASIASLRALSQSGDEVTTQGFVDLAKLAAFLHQEPAVPPPPGGGVPFEFKGGGVEFRDAHYAYAHNTVLAGASLAVPAGTKMAIVGPSGSGKSTLLRLIYRFADPQQGQVLMDGQDLKLLDPLTFRRHLGIVPQDCSLFNDTISFNIRYGRPEATDAEVERAADLAQIHQQIRSLPEDGAGVMLTSEYELAMGDAYGEGPPQGREESLREDNAQTGYGTPVGERGMKLSGGAATNWYCTMLVGEPVYCAAGRGNFCPRRPHGAGSSSCHGRAHERTHLPGCGAPAGNCSAMRCRGLPRGWSHPRARPSRGTPAEEREVQEILGRCLLKLESALQAKKRPKAQLADLIGLEEAKALAQLSLPKQAATLRQRRSAVLLSGPEGIGKRAAAEAAAALAGAQVLHLAATDAVKTAFCRTATSKADASQKPVLILVEGLEFAPEAALSIRRCLAEVARAEGSQRVACVATAGSDPSQFLRAIELFPFGFMVQISPPSQAERKQFLLKLFAQVSRSDAQWGSALREAAVDTLANLTANYTFAEIDFVVRRAFLRSTQEEGSRDPVALHHFEKILAETPPQSFSAFEQGASSRTAPLTSPAMGAGEEPPSKKDSDGKRKKREGGKDPMESIFGWCNFWLPEAFHLPPVIWAMVIFGIMAHLMARTTYQPYNNRRRRGAERGGAGGRSSLFGDLKGNPYGPLGEGLGDWPLGGMGGMPGMAGMGGLGGLGGFPTPPGFGPDLEGSLVGPGWQRRVEDERVKQLAAGRLAKEKVAVLLSDRQILVVLEAVEVRLGHIVLQSKVGLCMHSNMYLSDHWTQLFAVVRHTERADGVFAFWENGRWSSSEDCRRFPLDPPLSDAGHEQAEVLGVDIRQFAEQKGTDFHVVVCSPYSRCVQTAVKICQHLGPKAKMLIDHSLGEIYGPSVMGEAQPRDHLRAFTVAVDYCRAHDVPVVTRAVGQKPVWPESLQDARRRFALRFLQYLQRGAVAKRNFLIVTHGDCIGSVMSIMPEQQDLLVEKVDYGATILASRQPVQRMPAPTPKQSAPRAKGMASVMPMSAEEEVMVEGTGDFRLQDGLEHIAEGLEDTEGSGQREPDKWAIPADADKGGPEVNKLTQKVMTGWNCETMHISVRHKKSKGYKLAKRLTALVESGPFSMQKVEKLLGAIPQTPLGDSTPLPSTPAASGTTLSVQSGLSASTYLFGGSQLDSEDFNPFVPPSPDAVVQNQRVLSSQLDFQKRKMEMSHMSQRSASAVDKLSMKHYLNPLEGVQEADLERSPSKHAGKAEAVGPSEPQRKVSSPSLILDGRISDGPYSDEGSHVSLMSQEEGPGKPSAEPPPVPSPVVPAKPLNSSRDTTFTAASAASSPVPKPEEPKKNFGAPGGSSLLARRRASLGIAPLGQ</sequence>
<keyword evidence="1" id="KW-0547">Nucleotide-binding</keyword>
<reference evidence="6" key="1">
    <citation type="submission" date="2021-02" db="EMBL/GenBank/DDBJ databases">
        <authorList>
            <person name="Dougan E. K."/>
            <person name="Rhodes N."/>
            <person name="Thang M."/>
            <person name="Chan C."/>
        </authorList>
    </citation>
    <scope>NUCLEOTIDE SEQUENCE</scope>
</reference>
<feature type="compositionally biased region" description="Polar residues" evidence="4">
    <location>
        <begin position="588"/>
        <end position="600"/>
    </location>
</feature>
<accession>A0A813CJY7</accession>
<dbReference type="SUPFAM" id="SSF53254">
    <property type="entry name" value="Phosphoglycerate mutase-like"/>
    <property type="match status" value="1"/>
</dbReference>
<evidence type="ECO:0000256" key="4">
    <source>
        <dbReference type="SAM" id="MobiDB-lite"/>
    </source>
</evidence>
<evidence type="ECO:0000313" key="7">
    <source>
        <dbReference type="Proteomes" id="UP000601435"/>
    </source>
</evidence>
<feature type="compositionally biased region" description="Basic and acidic residues" evidence="4">
    <location>
        <begin position="213"/>
        <end position="222"/>
    </location>
</feature>
<dbReference type="Gene3D" id="3.40.50.300">
    <property type="entry name" value="P-loop containing nucleotide triphosphate hydrolases"/>
    <property type="match status" value="2"/>
</dbReference>